<dbReference type="InterPro" id="IPR012032">
    <property type="entry name" value="UCP006598"/>
</dbReference>
<comment type="caution">
    <text evidence="1">The sequence shown here is derived from an EMBL/GenBank/DDBJ whole genome shotgun (WGS) entry which is preliminary data.</text>
</comment>
<dbReference type="EMBL" id="QNVI01000051">
    <property type="protein sequence ID" value="TDA38485.1"/>
    <property type="molecule type" value="Genomic_DNA"/>
</dbReference>
<reference evidence="2 4" key="1">
    <citation type="journal article" date="2019" name="Nat. Microbiol.">
        <title>Expanding anaerobic alkane metabolism in the domain of Archaea.</title>
        <authorList>
            <person name="Wang Y."/>
            <person name="Wegener G."/>
            <person name="Hou J."/>
            <person name="Wang F."/>
            <person name="Xiao X."/>
        </authorList>
    </citation>
    <scope>NUCLEOTIDE SEQUENCE [LARGE SCALE GENOMIC DNA]</scope>
    <source>
        <strain evidence="2">WYZ-LMO11</strain>
    </source>
</reference>
<dbReference type="AlphaFoldDB" id="A0A520KGJ2"/>
<sequence length="342" mass="39183">MIKRICLRFHMSKIFDNGWANRIIDVIKNYGELCCVVAGTMGRIAMMDNNVSNINILKERFVDWINKENFDLVISATHTTSVNRMLADIWHLSKKIKYPIIGIETNTHTVAYINEEIEDIAKKIANDLKFKLMKGIDFGNNYWIDGNKEYRKVLATEIGDWLLINGIIVGKVKSNDVIIVCENNNIIDIKGVEIKKHGIEKIGKIDLKNAKIDSISLLRDESNKRTYIPMVKKEKIAYIEHAGYNIFKFIEEGICCAVTIGDDTTAIVGDILERFDIPIIGIIDGDKDGLIKGEKLHPNSIILKVKSDDEFGRKIYEEIFNKRNIIDGNFNWIKERIYELLS</sequence>
<evidence type="ECO:0000313" key="2">
    <source>
        <dbReference type="EMBL" id="TDA38485.1"/>
    </source>
</evidence>
<protein>
    <submittedName>
        <fullName evidence="1">DUF2117 domain-containing protein</fullName>
    </submittedName>
</protein>
<evidence type="ECO:0000313" key="3">
    <source>
        <dbReference type="Proteomes" id="UP000316080"/>
    </source>
</evidence>
<name>A0A520KGJ2_9CREN</name>
<gene>
    <name evidence="2" type="ORF">DSO09_04235</name>
    <name evidence="1" type="ORF">EF809_02085</name>
</gene>
<organism evidence="1 3">
    <name type="scientific">Thermoproteota archaeon</name>
    <dbReference type="NCBI Taxonomy" id="2056631"/>
    <lineage>
        <taxon>Archaea</taxon>
        <taxon>Thermoproteota</taxon>
    </lineage>
</organism>
<dbReference type="Pfam" id="PF09890">
    <property type="entry name" value="DUF2117"/>
    <property type="match status" value="1"/>
</dbReference>
<accession>A0A520KGJ2</accession>
<dbReference type="EMBL" id="RXIH01000017">
    <property type="protein sequence ID" value="RZN56800.1"/>
    <property type="molecule type" value="Genomic_DNA"/>
</dbReference>
<proteinExistence type="predicted"/>
<evidence type="ECO:0000313" key="1">
    <source>
        <dbReference type="EMBL" id="RZN56800.1"/>
    </source>
</evidence>
<dbReference type="Proteomes" id="UP000317265">
    <property type="component" value="Unassembled WGS sequence"/>
</dbReference>
<dbReference type="Proteomes" id="UP000316080">
    <property type="component" value="Unassembled WGS sequence"/>
</dbReference>
<evidence type="ECO:0000313" key="4">
    <source>
        <dbReference type="Proteomes" id="UP000317265"/>
    </source>
</evidence>
<reference evidence="1 3" key="2">
    <citation type="journal article" date="2019" name="Nat. Microbiol.">
        <title>Wide diversity of methane and short-chain alkane metabolisms in uncultured archaea.</title>
        <authorList>
            <person name="Borrel G."/>
            <person name="Adam P.S."/>
            <person name="McKay L.J."/>
            <person name="Chen L.X."/>
            <person name="Sierra-Garcia I.N."/>
            <person name="Sieber C.M."/>
            <person name="Letourneur Q."/>
            <person name="Ghozlane A."/>
            <person name="Andersen G.L."/>
            <person name="Li W.J."/>
            <person name="Hallam S.J."/>
            <person name="Muyzer G."/>
            <person name="de Oliveira V.M."/>
            <person name="Inskeep W.P."/>
            <person name="Banfield J.F."/>
            <person name="Gribaldo S."/>
        </authorList>
    </citation>
    <scope>NUCLEOTIDE SEQUENCE [LARGE SCALE GENOMIC DNA]</scope>
    <source>
        <strain evidence="1">Verst-YHS</strain>
    </source>
</reference>